<dbReference type="Proteomes" id="UP000829756">
    <property type="component" value="Chromosome"/>
</dbReference>
<dbReference type="Gene3D" id="3.40.50.1820">
    <property type="entry name" value="alpha/beta hydrolase"/>
    <property type="match status" value="1"/>
</dbReference>
<dbReference type="InterPro" id="IPR026968">
    <property type="entry name" value="PcaD/CatD"/>
</dbReference>
<evidence type="ECO:0000313" key="5">
    <source>
        <dbReference type="Proteomes" id="UP000829756"/>
    </source>
</evidence>
<sequence length="256" mass="27703">MWINTHDKNRLYAQSFGDEQAPALIFCNSLGTDHTMWQPQIDALAADYRMIAYDTRGHGRSSAEGSGWTLADLGKDVISVLDGFGIESAQFCGISMGGLTGLWLAIHRAERFSRLTVSNTAAKIGNAAAWQVRAEIVRSEGMGSIADSAASRWFTPAFCERRPSIVARLTDTLRHSHAEGYAKCCDVLATADVRALVHQADVDVQVIGGKHDAVTTVADAQWLAQNLPRASLAVLPSAHIANIEATAEFNRLLRPA</sequence>
<dbReference type="PANTHER" id="PTHR43433">
    <property type="entry name" value="HYDROLASE, ALPHA/BETA FOLD FAMILY PROTEIN"/>
    <property type="match status" value="1"/>
</dbReference>
<dbReference type="InterPro" id="IPR050471">
    <property type="entry name" value="AB_hydrolase"/>
</dbReference>
<dbReference type="PRINTS" id="PR00111">
    <property type="entry name" value="ABHYDROLASE"/>
</dbReference>
<dbReference type="RefSeq" id="WP_132952949.1">
    <property type="nucleotide sequence ID" value="NZ_CP091507.1"/>
</dbReference>
<reference evidence="3" key="2">
    <citation type="submission" date="2021-12" db="EMBL/GenBank/DDBJ databases">
        <authorList>
            <person name="Veyrier F.J."/>
        </authorList>
    </citation>
    <scope>NUCLEOTIDE SEQUENCE</scope>
    <source>
        <strain evidence="3">1258/02</strain>
    </source>
</reference>
<evidence type="ECO:0000313" key="3">
    <source>
        <dbReference type="EMBL" id="UOO78539.1"/>
    </source>
</evidence>
<dbReference type="SUPFAM" id="SSF53474">
    <property type="entry name" value="alpha/beta-Hydrolases"/>
    <property type="match status" value="1"/>
</dbReference>
<evidence type="ECO:0000313" key="2">
    <source>
        <dbReference type="EMBL" id="TCP07880.1"/>
    </source>
</evidence>
<organism evidence="3 5">
    <name type="scientific">Uruburuella suis</name>
    <dbReference type="NCBI Taxonomy" id="252130"/>
    <lineage>
        <taxon>Bacteria</taxon>
        <taxon>Pseudomonadati</taxon>
        <taxon>Pseudomonadota</taxon>
        <taxon>Betaproteobacteria</taxon>
        <taxon>Neisseriales</taxon>
        <taxon>Neisseriaceae</taxon>
        <taxon>Uruburuella</taxon>
    </lineage>
</organism>
<dbReference type="EC" id="3.1.1.24" evidence="3"/>
<proteinExistence type="predicted"/>
<dbReference type="InterPro" id="IPR029058">
    <property type="entry name" value="AB_hydrolase_fold"/>
</dbReference>
<keyword evidence="4" id="KW-1185">Reference proteome</keyword>
<dbReference type="GO" id="GO:0047570">
    <property type="term" value="F:3-oxoadipate enol-lactonase activity"/>
    <property type="evidence" value="ECO:0007669"/>
    <property type="project" value="UniProtKB-EC"/>
</dbReference>
<dbReference type="PANTHER" id="PTHR43433:SF5">
    <property type="entry name" value="AB HYDROLASE-1 DOMAIN-CONTAINING PROTEIN"/>
    <property type="match status" value="1"/>
</dbReference>
<dbReference type="Proteomes" id="UP000294721">
    <property type="component" value="Unassembled WGS sequence"/>
</dbReference>
<gene>
    <name evidence="3" type="primary">pcaD</name>
    <name evidence="2" type="ORF">EV680_1051</name>
    <name evidence="3" type="ORF">LVJ78_07390</name>
</gene>
<dbReference type="EMBL" id="CP091507">
    <property type="protein sequence ID" value="UOO78539.1"/>
    <property type="molecule type" value="Genomic_DNA"/>
</dbReference>
<evidence type="ECO:0000259" key="1">
    <source>
        <dbReference type="Pfam" id="PF00561"/>
    </source>
</evidence>
<protein>
    <submittedName>
        <fullName evidence="3">3-oxoadipate enol-lactonase</fullName>
        <ecNumber evidence="3">3.1.1.24</ecNumber>
    </submittedName>
</protein>
<name>A0AAE9KG47_9NEIS</name>
<dbReference type="GO" id="GO:0042952">
    <property type="term" value="P:beta-ketoadipate pathway"/>
    <property type="evidence" value="ECO:0007669"/>
    <property type="project" value="InterPro"/>
</dbReference>
<dbReference type="AlphaFoldDB" id="A0AAE9KG47"/>
<dbReference type="EMBL" id="SLXE01000005">
    <property type="protein sequence ID" value="TCP07880.1"/>
    <property type="molecule type" value="Genomic_DNA"/>
</dbReference>
<accession>A0AAE9KG47</accession>
<dbReference type="Pfam" id="PF00561">
    <property type="entry name" value="Abhydrolase_1"/>
    <property type="match status" value="1"/>
</dbReference>
<reference evidence="2 4" key="1">
    <citation type="submission" date="2019-03" db="EMBL/GenBank/DDBJ databases">
        <title>Genomic Encyclopedia of Type Strains, Phase IV (KMG-IV): sequencing the most valuable type-strain genomes for metagenomic binning, comparative biology and taxonomic classification.</title>
        <authorList>
            <person name="Goeker M."/>
        </authorList>
    </citation>
    <scope>NUCLEOTIDE SEQUENCE [LARGE SCALE GENOMIC DNA]</scope>
    <source>
        <strain evidence="2 4">DSM 17474</strain>
    </source>
</reference>
<dbReference type="KEGG" id="usu:LVJ78_07390"/>
<keyword evidence="3" id="KW-0378">Hydrolase</keyword>
<dbReference type="NCBIfam" id="TIGR02427">
    <property type="entry name" value="protocat_pcaD"/>
    <property type="match status" value="1"/>
</dbReference>
<feature type="domain" description="AB hydrolase-1" evidence="1">
    <location>
        <begin position="22"/>
        <end position="131"/>
    </location>
</feature>
<reference evidence="3" key="3">
    <citation type="journal article" date="2022" name="Res Sq">
        <title>Evolution of multicellular longitudinally dividing oral cavity symbionts (Neisseriaceae).</title>
        <authorList>
            <person name="Nyongesa S."/>
            <person name="Weber P."/>
            <person name="Bernet E."/>
            <person name="Pullido F."/>
            <person name="Nieckarz M."/>
            <person name="Delaby M."/>
            <person name="Nieves C."/>
            <person name="Viehboeck T."/>
            <person name="Krause N."/>
            <person name="Rivera-Millot A."/>
            <person name="Nakamura A."/>
            <person name="Vischer N."/>
            <person name="VanNieuwenhze M."/>
            <person name="Brun Y."/>
            <person name="Cava F."/>
            <person name="Bulgheresi S."/>
            <person name="Veyrier F."/>
        </authorList>
    </citation>
    <scope>NUCLEOTIDE SEQUENCE</scope>
    <source>
        <strain evidence="3">1258/02</strain>
    </source>
</reference>
<evidence type="ECO:0000313" key="4">
    <source>
        <dbReference type="Proteomes" id="UP000294721"/>
    </source>
</evidence>
<dbReference type="InterPro" id="IPR000073">
    <property type="entry name" value="AB_hydrolase_1"/>
</dbReference>